<gene>
    <name evidence="2" type="ORF">CLV71_10869</name>
</gene>
<evidence type="ECO:0000256" key="1">
    <source>
        <dbReference type="SAM" id="SignalP"/>
    </source>
</evidence>
<evidence type="ECO:0000313" key="2">
    <source>
        <dbReference type="EMBL" id="TDV48709.1"/>
    </source>
</evidence>
<proteinExistence type="predicted"/>
<keyword evidence="1" id="KW-0732">Signal</keyword>
<feature type="chain" id="PRO_5020825369" evidence="1">
    <location>
        <begin position="32"/>
        <end position="118"/>
    </location>
</feature>
<protein>
    <submittedName>
        <fullName evidence="2">Uncharacterized protein</fullName>
    </submittedName>
</protein>
<organism evidence="2 3">
    <name type="scientific">Actinophytocola oryzae</name>
    <dbReference type="NCBI Taxonomy" id="502181"/>
    <lineage>
        <taxon>Bacteria</taxon>
        <taxon>Bacillati</taxon>
        <taxon>Actinomycetota</taxon>
        <taxon>Actinomycetes</taxon>
        <taxon>Pseudonocardiales</taxon>
        <taxon>Pseudonocardiaceae</taxon>
    </lineage>
</organism>
<name>A0A4R7VHY6_9PSEU</name>
<sequence length="118" mass="12228">MRTGMWSTRRAAALVVGAVVASVTLASTAAADVGIMATVQVPGSPSYASSNGTWVEVCDMEQDGNRVYGVFDTDTGTQRIFDSSGGGCGNATFGRVLRFKVCEDQPVSADPCSSIVQP</sequence>
<keyword evidence="3" id="KW-1185">Reference proteome</keyword>
<comment type="caution">
    <text evidence="2">The sequence shown here is derived from an EMBL/GenBank/DDBJ whole genome shotgun (WGS) entry which is preliminary data.</text>
</comment>
<dbReference type="EMBL" id="SOCP01000008">
    <property type="protein sequence ID" value="TDV48709.1"/>
    <property type="molecule type" value="Genomic_DNA"/>
</dbReference>
<evidence type="ECO:0000313" key="3">
    <source>
        <dbReference type="Proteomes" id="UP000294927"/>
    </source>
</evidence>
<accession>A0A4R7VHY6</accession>
<dbReference type="Proteomes" id="UP000294927">
    <property type="component" value="Unassembled WGS sequence"/>
</dbReference>
<feature type="signal peptide" evidence="1">
    <location>
        <begin position="1"/>
        <end position="31"/>
    </location>
</feature>
<dbReference type="AlphaFoldDB" id="A0A4R7VHY6"/>
<dbReference type="RefSeq" id="WP_133904763.1">
    <property type="nucleotide sequence ID" value="NZ_SOCP01000008.1"/>
</dbReference>
<dbReference type="OrthoDB" id="4258390at2"/>
<reference evidence="2 3" key="1">
    <citation type="submission" date="2019-03" db="EMBL/GenBank/DDBJ databases">
        <title>Genomic Encyclopedia of Archaeal and Bacterial Type Strains, Phase II (KMG-II): from individual species to whole genera.</title>
        <authorList>
            <person name="Goeker M."/>
        </authorList>
    </citation>
    <scope>NUCLEOTIDE SEQUENCE [LARGE SCALE GENOMIC DNA]</scope>
    <source>
        <strain evidence="2 3">DSM 45499</strain>
    </source>
</reference>